<dbReference type="InterPro" id="IPR011006">
    <property type="entry name" value="CheY-like_superfamily"/>
</dbReference>
<keyword evidence="1" id="KW-0597">Phosphoprotein</keyword>
<feature type="domain" description="Response regulatory" evidence="2">
    <location>
        <begin position="5"/>
        <end position="119"/>
    </location>
</feature>
<feature type="modified residue" description="4-aspartylphosphate" evidence="1">
    <location>
        <position position="56"/>
    </location>
</feature>
<dbReference type="Proteomes" id="UP000461880">
    <property type="component" value="Unassembled WGS sequence"/>
</dbReference>
<dbReference type="SUPFAM" id="SSF52172">
    <property type="entry name" value="CheY-like"/>
    <property type="match status" value="1"/>
</dbReference>
<dbReference type="AlphaFoldDB" id="A0A7X2NUZ0"/>
<reference evidence="4 5" key="1">
    <citation type="submission" date="2019-08" db="EMBL/GenBank/DDBJ databases">
        <title>In-depth cultivation of the pig gut microbiome towards novel bacterial diversity and tailored functional studies.</title>
        <authorList>
            <person name="Wylensek D."/>
            <person name="Hitch T.C.A."/>
            <person name="Clavel T."/>
        </authorList>
    </citation>
    <scope>NUCLEOTIDE SEQUENCE [LARGE SCALE GENOMIC DNA]</scope>
    <source>
        <strain evidence="4 5">Oil+RF-744-GAM-WT-6</strain>
    </source>
</reference>
<keyword evidence="5" id="KW-1185">Reference proteome</keyword>
<dbReference type="PANTHER" id="PTHR37299:SF1">
    <property type="entry name" value="STAGE 0 SPORULATION PROTEIN A HOMOLOG"/>
    <property type="match status" value="1"/>
</dbReference>
<feature type="domain" description="HTH LytTR-type" evidence="3">
    <location>
        <begin position="138"/>
        <end position="228"/>
    </location>
</feature>
<dbReference type="Gene3D" id="3.40.50.2300">
    <property type="match status" value="1"/>
</dbReference>
<evidence type="ECO:0000259" key="2">
    <source>
        <dbReference type="PROSITE" id="PS50110"/>
    </source>
</evidence>
<evidence type="ECO:0000313" key="5">
    <source>
        <dbReference type="Proteomes" id="UP000461880"/>
    </source>
</evidence>
<dbReference type="InterPro" id="IPR001789">
    <property type="entry name" value="Sig_transdc_resp-reg_receiver"/>
</dbReference>
<evidence type="ECO:0000259" key="3">
    <source>
        <dbReference type="PROSITE" id="PS50930"/>
    </source>
</evidence>
<dbReference type="Pfam" id="PF04397">
    <property type="entry name" value="LytTR"/>
    <property type="match status" value="1"/>
</dbReference>
<proteinExistence type="predicted"/>
<dbReference type="GO" id="GO:0003677">
    <property type="term" value="F:DNA binding"/>
    <property type="evidence" value="ECO:0007669"/>
    <property type="project" value="InterPro"/>
</dbReference>
<comment type="caution">
    <text evidence="4">The sequence shown here is derived from an EMBL/GenBank/DDBJ whole genome shotgun (WGS) entry which is preliminary data.</text>
</comment>
<dbReference type="SMART" id="SM00850">
    <property type="entry name" value="LytTR"/>
    <property type="match status" value="1"/>
</dbReference>
<name>A0A7X2NUZ0_9FIRM</name>
<dbReference type="InterPro" id="IPR007492">
    <property type="entry name" value="LytTR_DNA-bd_dom"/>
</dbReference>
<evidence type="ECO:0000313" key="4">
    <source>
        <dbReference type="EMBL" id="MSS59791.1"/>
    </source>
</evidence>
<dbReference type="GO" id="GO:0000156">
    <property type="term" value="F:phosphorelay response regulator activity"/>
    <property type="evidence" value="ECO:0007669"/>
    <property type="project" value="InterPro"/>
</dbReference>
<dbReference type="PROSITE" id="PS50110">
    <property type="entry name" value="RESPONSE_REGULATORY"/>
    <property type="match status" value="1"/>
</dbReference>
<sequence length="235" mass="27357">MRTVTVTILDDQPEDIRKISDALLTQKWSDLFFELESCTNGSSLKEPYQSELYIIDIEMPGCSGFGIAETILEKCPSKKIIFCTSHDSYVFDSYDLSIFYFVRKEHLKDDLEKAIEKYRKVSSQRLYVLHGRERTDRLIDINQVMYLHTQGNNTLIVCADGEEYIDHHSLRMVSQSFQEIRFCAISSSCVVNFDYVSEIERGRIILADFSHILISAARLSRVKKQYNQFLMEKMI</sequence>
<dbReference type="PANTHER" id="PTHR37299">
    <property type="entry name" value="TRANSCRIPTIONAL REGULATOR-RELATED"/>
    <property type="match status" value="1"/>
</dbReference>
<dbReference type="PROSITE" id="PS50930">
    <property type="entry name" value="HTH_LYTTR"/>
    <property type="match status" value="1"/>
</dbReference>
<dbReference type="Gene3D" id="2.40.50.1020">
    <property type="entry name" value="LytTr DNA-binding domain"/>
    <property type="match status" value="1"/>
</dbReference>
<organism evidence="4 5">
    <name type="scientific">Stecheria intestinalis</name>
    <dbReference type="NCBI Taxonomy" id="2606630"/>
    <lineage>
        <taxon>Bacteria</taxon>
        <taxon>Bacillati</taxon>
        <taxon>Bacillota</taxon>
        <taxon>Erysipelotrichia</taxon>
        <taxon>Erysipelotrichales</taxon>
        <taxon>Erysipelotrichaceae</taxon>
        <taxon>Stecheria</taxon>
    </lineage>
</organism>
<dbReference type="EMBL" id="VUMN01000051">
    <property type="protein sequence ID" value="MSS59791.1"/>
    <property type="molecule type" value="Genomic_DNA"/>
</dbReference>
<dbReference type="Pfam" id="PF00072">
    <property type="entry name" value="Response_reg"/>
    <property type="match status" value="1"/>
</dbReference>
<dbReference type="SMART" id="SM00448">
    <property type="entry name" value="REC"/>
    <property type="match status" value="1"/>
</dbReference>
<dbReference type="InterPro" id="IPR046947">
    <property type="entry name" value="LytR-like"/>
</dbReference>
<dbReference type="RefSeq" id="WP_154505979.1">
    <property type="nucleotide sequence ID" value="NZ_VUMN01000051.1"/>
</dbReference>
<gene>
    <name evidence="4" type="ORF">FYJ51_12900</name>
</gene>
<accession>A0A7X2NUZ0</accession>
<protein>
    <submittedName>
        <fullName evidence="4">Response regulator transcription factor</fullName>
    </submittedName>
</protein>
<evidence type="ECO:0000256" key="1">
    <source>
        <dbReference type="PROSITE-ProRule" id="PRU00169"/>
    </source>
</evidence>